<accession>Q39RA9</accession>
<dbReference type="HOGENOM" id="CLU_122371_0_0_7"/>
<name>Q39RA9_GEOMG</name>
<keyword evidence="2" id="KW-1185">Reference proteome</keyword>
<dbReference type="STRING" id="269799.Gmet_3000"/>
<reference evidence="1 2" key="2">
    <citation type="journal article" date="2009" name="BMC Microbiol.">
        <title>The genome sequence of Geobacter metallireducens: features of metabolism, physiology and regulation common and dissimilar to Geobacter sulfurreducens.</title>
        <authorList>
            <person name="Aklujkar M."/>
            <person name="Krushkal J."/>
            <person name="DiBartolo G."/>
            <person name="Lapidus A."/>
            <person name="Land M.L."/>
            <person name="Lovley D.R."/>
        </authorList>
    </citation>
    <scope>NUCLEOTIDE SEQUENCE [LARGE SCALE GENOMIC DNA]</scope>
    <source>
        <strain evidence="2">ATCC 53774 / DSM 7210 / GS-15</strain>
    </source>
</reference>
<reference evidence="1 2" key="1">
    <citation type="submission" date="2005-10" db="EMBL/GenBank/DDBJ databases">
        <title>Complete sequence of Geobacter metallireducens GS-15.</title>
        <authorList>
            <consortium name="US DOE Joint Genome Institute"/>
            <person name="Copeland A."/>
            <person name="Lucas S."/>
            <person name="Lapidus A."/>
            <person name="Barry K."/>
            <person name="Detter J.C."/>
            <person name="Glavina T."/>
            <person name="Hammon N."/>
            <person name="Israni S."/>
            <person name="Pitluck S."/>
            <person name="Di Bartolo G."/>
            <person name="Chain P."/>
            <person name="Schmutz J."/>
            <person name="Larimer F."/>
            <person name="Land M."/>
            <person name="Kyrpides N."/>
            <person name="Ivanova N."/>
            <person name="Richardson P."/>
        </authorList>
    </citation>
    <scope>NUCLEOTIDE SEQUENCE [LARGE SCALE GENOMIC DNA]</scope>
    <source>
        <strain evidence="2">ATCC 53774 / DSM 7210 / GS-15</strain>
    </source>
</reference>
<evidence type="ECO:0008006" key="3">
    <source>
        <dbReference type="Google" id="ProtNLM"/>
    </source>
</evidence>
<dbReference type="KEGG" id="gme:Gmet_3000"/>
<dbReference type="AlphaFoldDB" id="Q39RA9"/>
<dbReference type="EMBL" id="CP000148">
    <property type="protein sequence ID" value="ABB33215.1"/>
    <property type="molecule type" value="Genomic_DNA"/>
</dbReference>
<gene>
    <name evidence="1" type="ordered locus">Gmet_3000</name>
</gene>
<dbReference type="eggNOG" id="ENOG5032YN2">
    <property type="taxonomic scope" value="Bacteria"/>
</dbReference>
<dbReference type="Proteomes" id="UP000007073">
    <property type="component" value="Chromosome"/>
</dbReference>
<evidence type="ECO:0000313" key="2">
    <source>
        <dbReference type="Proteomes" id="UP000007073"/>
    </source>
</evidence>
<evidence type="ECO:0000313" key="1">
    <source>
        <dbReference type="EMBL" id="ABB33215.1"/>
    </source>
</evidence>
<sequence>MNRLLLILRYLWASPASVLGLLLAAVAICLGATCRVADGVVEVAGGKLFRLFPLLPRIFHFEAITFGHVVIGLDHSLLAQLRTHEHVHVRQYERWGILLIPLYLGSSAVQKLLGRNPYLHNRFELEAFAKAAAPPAGVHASAEKTDANA</sequence>
<proteinExistence type="predicted"/>
<dbReference type="RefSeq" id="WP_004514491.1">
    <property type="nucleotide sequence ID" value="NC_007517.1"/>
</dbReference>
<protein>
    <recommendedName>
        <fullName evidence="3">Signal peptide prediction</fullName>
    </recommendedName>
</protein>
<organism evidence="1 2">
    <name type="scientific">Geobacter metallireducens (strain ATCC 53774 / DSM 7210 / GS-15)</name>
    <dbReference type="NCBI Taxonomy" id="269799"/>
    <lineage>
        <taxon>Bacteria</taxon>
        <taxon>Pseudomonadati</taxon>
        <taxon>Thermodesulfobacteriota</taxon>
        <taxon>Desulfuromonadia</taxon>
        <taxon>Geobacterales</taxon>
        <taxon>Geobacteraceae</taxon>
        <taxon>Geobacter</taxon>
    </lineage>
</organism>